<dbReference type="RefSeq" id="WP_136557875.1">
    <property type="nucleotide sequence ID" value="NZ_STGT01000002.1"/>
</dbReference>
<dbReference type="PANTHER" id="PTHR40275">
    <property type="entry name" value="SSL7038 PROTEIN"/>
    <property type="match status" value="1"/>
</dbReference>
<keyword evidence="2" id="KW-1185">Reference proteome</keyword>
<dbReference type="PANTHER" id="PTHR40275:SF1">
    <property type="entry name" value="SSL7038 PROTEIN"/>
    <property type="match status" value="1"/>
</dbReference>
<gene>
    <name evidence="1" type="ORF">E9677_09665</name>
</gene>
<dbReference type="InterPro" id="IPR014057">
    <property type="entry name" value="HI1420"/>
</dbReference>
<name>A0ABY2QX00_9HYPH</name>
<evidence type="ECO:0000313" key="2">
    <source>
        <dbReference type="Proteomes" id="UP000309667"/>
    </source>
</evidence>
<evidence type="ECO:0000313" key="1">
    <source>
        <dbReference type="EMBL" id="THV15603.1"/>
    </source>
</evidence>
<dbReference type="EMBL" id="STGT01000002">
    <property type="protein sequence ID" value="THV15603.1"/>
    <property type="molecule type" value="Genomic_DNA"/>
</dbReference>
<dbReference type="SUPFAM" id="SSF47413">
    <property type="entry name" value="lambda repressor-like DNA-binding domains"/>
    <property type="match status" value="1"/>
</dbReference>
<dbReference type="NCBIfam" id="TIGR02684">
    <property type="entry name" value="dnstrm_HI1420"/>
    <property type="match status" value="1"/>
</dbReference>
<protein>
    <submittedName>
        <fullName evidence="1">Addiction module antidote protein</fullName>
    </submittedName>
</protein>
<accession>A0ABY2QX00</accession>
<comment type="caution">
    <text evidence="1">The sequence shown here is derived from an EMBL/GenBank/DDBJ whole genome shotgun (WGS) entry which is preliminary data.</text>
</comment>
<dbReference type="Gene3D" id="1.10.260.40">
    <property type="entry name" value="lambda repressor-like DNA-binding domains"/>
    <property type="match status" value="1"/>
</dbReference>
<proteinExistence type="predicted"/>
<organism evidence="1 2">
    <name type="scientific">Rhizobium rhizophilum</name>
    <dbReference type="NCBI Taxonomy" id="1850373"/>
    <lineage>
        <taxon>Bacteria</taxon>
        <taxon>Pseudomonadati</taxon>
        <taxon>Pseudomonadota</taxon>
        <taxon>Alphaproteobacteria</taxon>
        <taxon>Hyphomicrobiales</taxon>
        <taxon>Rhizobiaceae</taxon>
        <taxon>Rhizobium/Agrobacterium group</taxon>
        <taxon>Rhizobium</taxon>
    </lineage>
</organism>
<dbReference type="InterPro" id="IPR010982">
    <property type="entry name" value="Lambda_DNA-bd_dom_sf"/>
</dbReference>
<sequence>MTSIKDMPRFDAADYLDTPEARADYMAAALEEGDAVEIRRALNTVARSLGMTAVAEEAGLGRESLYKALSDTGNPEFVTVLKLMKAMGLKLSALPIEEKE</sequence>
<dbReference type="Proteomes" id="UP000309667">
    <property type="component" value="Unassembled WGS sequence"/>
</dbReference>
<reference evidence="1 2" key="1">
    <citation type="submission" date="2019-04" db="EMBL/GenBank/DDBJ databases">
        <title>Genome sequence of strain 7209-2.</title>
        <authorList>
            <person name="Gao J."/>
            <person name="Sun J."/>
        </authorList>
    </citation>
    <scope>NUCLEOTIDE SEQUENCE [LARGE SCALE GENOMIC DNA]</scope>
    <source>
        <strain evidence="1 2">7209-2</strain>
    </source>
</reference>
<dbReference type="Pfam" id="PF21716">
    <property type="entry name" value="dnstrm_HI1420"/>
    <property type="match status" value="1"/>
</dbReference>